<reference evidence="8" key="1">
    <citation type="journal article" date="2021" name="PeerJ">
        <title>Extensive microbial diversity within the chicken gut microbiome revealed by metagenomics and culture.</title>
        <authorList>
            <person name="Gilroy R."/>
            <person name="Ravi A."/>
            <person name="Getino M."/>
            <person name="Pursley I."/>
            <person name="Horton D.L."/>
            <person name="Alikhan N.F."/>
            <person name="Baker D."/>
            <person name="Gharbi K."/>
            <person name="Hall N."/>
            <person name="Watson M."/>
            <person name="Adriaenssens E.M."/>
            <person name="Foster-Nyarko E."/>
            <person name="Jarju S."/>
            <person name="Secka A."/>
            <person name="Antonio M."/>
            <person name="Oren A."/>
            <person name="Chaudhuri R.R."/>
            <person name="La Ragione R."/>
            <person name="Hildebrand F."/>
            <person name="Pallen M.J."/>
        </authorList>
    </citation>
    <scope>NUCLEOTIDE SEQUENCE</scope>
    <source>
        <strain evidence="8">ChiSxjej3B15-24422</strain>
    </source>
</reference>
<keyword evidence="4 6" id="KW-1133">Transmembrane helix</keyword>
<keyword evidence="2" id="KW-0813">Transport</keyword>
<protein>
    <submittedName>
        <fullName evidence="8">MFS transporter</fullName>
    </submittedName>
</protein>
<comment type="caution">
    <text evidence="8">The sequence shown here is derived from an EMBL/GenBank/DDBJ whole genome shotgun (WGS) entry which is preliminary data.</text>
</comment>
<keyword evidence="3 6" id="KW-0812">Transmembrane</keyword>
<dbReference type="Gene3D" id="1.20.1250.20">
    <property type="entry name" value="MFS general substrate transporter like domains"/>
    <property type="match status" value="2"/>
</dbReference>
<name>A0A9D1YTK4_9FIRM</name>
<proteinExistence type="predicted"/>
<dbReference type="PIRSF" id="PIRSF002808">
    <property type="entry name" value="Hexose_phosphate_transp"/>
    <property type="match status" value="1"/>
</dbReference>
<dbReference type="PROSITE" id="PS50850">
    <property type="entry name" value="MFS"/>
    <property type="match status" value="1"/>
</dbReference>
<dbReference type="AlphaFoldDB" id="A0A9D1YTK4"/>
<evidence type="ECO:0000259" key="7">
    <source>
        <dbReference type="PROSITE" id="PS50850"/>
    </source>
</evidence>
<dbReference type="InterPro" id="IPR011701">
    <property type="entry name" value="MFS"/>
</dbReference>
<evidence type="ECO:0000256" key="2">
    <source>
        <dbReference type="ARBA" id="ARBA00022448"/>
    </source>
</evidence>
<accession>A0A9D1YTK4</accession>
<feature type="transmembrane region" description="Helical" evidence="6">
    <location>
        <begin position="80"/>
        <end position="98"/>
    </location>
</feature>
<dbReference type="InterPro" id="IPR000849">
    <property type="entry name" value="Sugar_P_transporter"/>
</dbReference>
<dbReference type="InterPro" id="IPR036259">
    <property type="entry name" value="MFS_trans_sf"/>
</dbReference>
<dbReference type="InterPro" id="IPR020846">
    <property type="entry name" value="MFS_dom"/>
</dbReference>
<gene>
    <name evidence="8" type="ORF">H9831_09595</name>
</gene>
<sequence>MNGRLAAGRQRNAFCFLCCLVYFMSYLTKMNYSACLAEIQDSLGLAKSIVSLPVTGSFLAYGIGQFFCGFLGDRFSPRKMIAAGLAATCVCNLLVGLFPDIRLIIPVWCLNGLFQSMLWPPLVRIMAETLDEKQYQKCCVQVSMASSVGTVFVYVFVPLCIRFASWRAAFFFPALAGALAALVWFTGIGRLQADGRNTIHAFHVEASSESSVRLTALLFQAALLPAMLAIVLHGILRDGITTWMPVYISETFGLSNSVSILTAAVLPVFSILSIYLASALLERIGNEFTASALLFGAAAACSALLVFLYQHGPVPSVVLMTLTAGCMYGINLFLISRLPAHFSRFGKVATVSGILNASTYVGSSLSAWLFGMLSDLLGWIAVISVWIVFSLAGLLICLAFFRKWKKFAQEGAGA</sequence>
<feature type="transmembrane region" description="Helical" evidence="6">
    <location>
        <begin position="256"/>
        <end position="276"/>
    </location>
</feature>
<evidence type="ECO:0000256" key="6">
    <source>
        <dbReference type="SAM" id="Phobius"/>
    </source>
</evidence>
<organism evidence="8 9">
    <name type="scientific">Candidatus Eisenbergiella pullistercoris</name>
    <dbReference type="NCBI Taxonomy" id="2838555"/>
    <lineage>
        <taxon>Bacteria</taxon>
        <taxon>Bacillati</taxon>
        <taxon>Bacillota</taxon>
        <taxon>Clostridia</taxon>
        <taxon>Lachnospirales</taxon>
        <taxon>Lachnospiraceae</taxon>
        <taxon>Eisenbergiella</taxon>
    </lineage>
</organism>
<evidence type="ECO:0000313" key="8">
    <source>
        <dbReference type="EMBL" id="HIY60917.1"/>
    </source>
</evidence>
<dbReference type="PANTHER" id="PTHR43826">
    <property type="entry name" value="GLUCOSE-6-PHOSPHATE EXCHANGER SLC37A4"/>
    <property type="match status" value="1"/>
</dbReference>
<evidence type="ECO:0000256" key="4">
    <source>
        <dbReference type="ARBA" id="ARBA00022989"/>
    </source>
</evidence>
<dbReference type="Proteomes" id="UP000824007">
    <property type="component" value="Unassembled WGS sequence"/>
</dbReference>
<evidence type="ECO:0000256" key="1">
    <source>
        <dbReference type="ARBA" id="ARBA00004651"/>
    </source>
</evidence>
<keyword evidence="5 6" id="KW-0472">Membrane</keyword>
<feature type="transmembrane region" description="Helical" evidence="6">
    <location>
        <begin position="12"/>
        <end position="28"/>
    </location>
</feature>
<feature type="transmembrane region" description="Helical" evidence="6">
    <location>
        <begin position="144"/>
        <end position="164"/>
    </location>
</feature>
<dbReference type="EMBL" id="DXDD01000120">
    <property type="protein sequence ID" value="HIY60917.1"/>
    <property type="molecule type" value="Genomic_DNA"/>
</dbReference>
<dbReference type="GO" id="GO:0061513">
    <property type="term" value="F:glucose 6-phosphate:phosphate antiporter activity"/>
    <property type="evidence" value="ECO:0007669"/>
    <property type="project" value="TreeGrafter"/>
</dbReference>
<evidence type="ECO:0000313" key="9">
    <source>
        <dbReference type="Proteomes" id="UP000824007"/>
    </source>
</evidence>
<feature type="transmembrane region" description="Helical" evidence="6">
    <location>
        <begin position="288"/>
        <end position="310"/>
    </location>
</feature>
<dbReference type="GO" id="GO:0035435">
    <property type="term" value="P:phosphate ion transmembrane transport"/>
    <property type="evidence" value="ECO:0007669"/>
    <property type="project" value="TreeGrafter"/>
</dbReference>
<feature type="transmembrane region" description="Helical" evidence="6">
    <location>
        <begin position="214"/>
        <end position="236"/>
    </location>
</feature>
<feature type="transmembrane region" description="Helical" evidence="6">
    <location>
        <begin position="348"/>
        <end position="370"/>
    </location>
</feature>
<feature type="transmembrane region" description="Helical" evidence="6">
    <location>
        <begin position="376"/>
        <end position="401"/>
    </location>
</feature>
<feature type="transmembrane region" description="Helical" evidence="6">
    <location>
        <begin position="316"/>
        <end position="336"/>
    </location>
</feature>
<reference evidence="8" key="2">
    <citation type="submission" date="2021-04" db="EMBL/GenBank/DDBJ databases">
        <authorList>
            <person name="Gilroy R."/>
        </authorList>
    </citation>
    <scope>NUCLEOTIDE SEQUENCE</scope>
    <source>
        <strain evidence="8">ChiSxjej3B15-24422</strain>
    </source>
</reference>
<feature type="transmembrane region" description="Helical" evidence="6">
    <location>
        <begin position="104"/>
        <end position="123"/>
    </location>
</feature>
<feature type="transmembrane region" description="Helical" evidence="6">
    <location>
        <begin position="48"/>
        <end position="68"/>
    </location>
</feature>
<feature type="domain" description="Major facilitator superfamily (MFS) profile" evidence="7">
    <location>
        <begin position="14"/>
        <end position="405"/>
    </location>
</feature>
<feature type="transmembrane region" description="Helical" evidence="6">
    <location>
        <begin position="170"/>
        <end position="193"/>
    </location>
</feature>
<evidence type="ECO:0000256" key="3">
    <source>
        <dbReference type="ARBA" id="ARBA00022692"/>
    </source>
</evidence>
<dbReference type="InterPro" id="IPR051337">
    <property type="entry name" value="OPA_Antiporter"/>
</dbReference>
<dbReference type="PANTHER" id="PTHR43826:SF3">
    <property type="entry name" value="GLUCOSE-6-PHOSPHATE EXCHANGER SLC37A4"/>
    <property type="match status" value="1"/>
</dbReference>
<dbReference type="SUPFAM" id="SSF103473">
    <property type="entry name" value="MFS general substrate transporter"/>
    <property type="match status" value="1"/>
</dbReference>
<evidence type="ECO:0000256" key="5">
    <source>
        <dbReference type="ARBA" id="ARBA00023136"/>
    </source>
</evidence>
<dbReference type="GO" id="GO:0005886">
    <property type="term" value="C:plasma membrane"/>
    <property type="evidence" value="ECO:0007669"/>
    <property type="project" value="UniProtKB-SubCell"/>
</dbReference>
<dbReference type="Pfam" id="PF07690">
    <property type="entry name" value="MFS_1"/>
    <property type="match status" value="1"/>
</dbReference>
<comment type="subcellular location">
    <subcellularLocation>
        <location evidence="1">Cell membrane</location>
        <topology evidence="1">Multi-pass membrane protein</topology>
    </subcellularLocation>
</comment>